<accession>A0A1G6ZW55</accession>
<feature type="transmembrane region" description="Helical" evidence="6">
    <location>
        <begin position="434"/>
        <end position="455"/>
    </location>
</feature>
<dbReference type="STRING" id="69960.SAMN05421720_10373"/>
<feature type="transmembrane region" description="Helical" evidence="6">
    <location>
        <begin position="384"/>
        <end position="407"/>
    </location>
</feature>
<dbReference type="CDD" id="cd06176">
    <property type="entry name" value="MFS_BCD_PucC-like"/>
    <property type="match status" value="1"/>
</dbReference>
<dbReference type="EMBL" id="FNAP01000003">
    <property type="protein sequence ID" value="SDE06954.1"/>
    <property type="molecule type" value="Genomic_DNA"/>
</dbReference>
<dbReference type="OrthoDB" id="8558818at2"/>
<dbReference type="Proteomes" id="UP000199412">
    <property type="component" value="Unassembled WGS sequence"/>
</dbReference>
<feature type="transmembrane region" description="Helical" evidence="6">
    <location>
        <begin position="349"/>
        <end position="372"/>
    </location>
</feature>
<evidence type="ECO:0000256" key="5">
    <source>
        <dbReference type="ARBA" id="ARBA00023136"/>
    </source>
</evidence>
<evidence type="ECO:0000256" key="4">
    <source>
        <dbReference type="ARBA" id="ARBA00022989"/>
    </source>
</evidence>
<dbReference type="Gene3D" id="1.20.1250.20">
    <property type="entry name" value="MFS general substrate transporter like domains"/>
    <property type="match status" value="1"/>
</dbReference>
<evidence type="ECO:0000313" key="7">
    <source>
        <dbReference type="EMBL" id="SDE06954.1"/>
    </source>
</evidence>
<dbReference type="GO" id="GO:0016020">
    <property type="term" value="C:membrane"/>
    <property type="evidence" value="ECO:0007669"/>
    <property type="project" value="UniProtKB-SubCell"/>
</dbReference>
<evidence type="ECO:0000313" key="8">
    <source>
        <dbReference type="Proteomes" id="UP000199412"/>
    </source>
</evidence>
<feature type="transmembrane region" description="Helical" evidence="6">
    <location>
        <begin position="68"/>
        <end position="86"/>
    </location>
</feature>
<name>A0A1G6ZW55_9PROT</name>
<comment type="similarity">
    <text evidence="2">Belongs to the PucC family.</text>
</comment>
<feature type="transmembrane region" description="Helical" evidence="6">
    <location>
        <begin position="204"/>
        <end position="225"/>
    </location>
</feature>
<dbReference type="Pfam" id="PF03209">
    <property type="entry name" value="PUCC"/>
    <property type="match status" value="1"/>
</dbReference>
<feature type="transmembrane region" description="Helical" evidence="6">
    <location>
        <begin position="135"/>
        <end position="154"/>
    </location>
</feature>
<dbReference type="PANTHER" id="PTHR23538:SF1">
    <property type="entry name" value="44.5 KD BACTERIOCHLOROPHYLL SYNTHASE SUBUNIT"/>
    <property type="match status" value="1"/>
</dbReference>
<feature type="transmembrane region" description="Helical" evidence="6">
    <location>
        <begin position="174"/>
        <end position="197"/>
    </location>
</feature>
<dbReference type="AlphaFoldDB" id="A0A1G6ZW55"/>
<dbReference type="RefSeq" id="WP_092783452.1">
    <property type="nucleotide sequence ID" value="NZ_FNAP01000003.1"/>
</dbReference>
<evidence type="ECO:0000256" key="1">
    <source>
        <dbReference type="ARBA" id="ARBA00004141"/>
    </source>
</evidence>
<dbReference type="InterPro" id="IPR004896">
    <property type="entry name" value="PucC-rel"/>
</dbReference>
<sequence length="476" mass="49921">MSKRVSPAVRLLMSTGTRFLPFADAATPELPLGRLLRLSLFQVTVGMATVLLMGTLNRVMIVELTMPASIVAAMVALPVLFAPFRALIGHKSDTHRSYLGWRRLPYIWLGSLLQFGGLSVMPLALMVLGRSIEDGALFLCAVTFLLTGAGLHTTQTAGLALANDLAPPEARPRVVALLYVMLLLGMVVSALAYSFALQDFSNVLLIRVLQASAVLTVVINVIAVWKQEVRNKVLTDPTRERPTFRESWKAFATGGQYTRLLIVVGLGTLGFTMQDILLEPYGAQILGLSVSATTLLSALWAGGTLAGFALAARWLSRGMGPYRLAAIGSVVGVFAFACVIFAAPLESATVFRVGAGFIGLGGGLFVLGTLTAAMDSADSEHGGLALGAWGAVQATATGVAVALGGAIRDGVSALAGQGVFGEVLQSQGISVGYGFVYVIEIGLLIVTLVVIGPLVRSKRDIGSQPGRRLGLSDIPG</sequence>
<feature type="transmembrane region" description="Helical" evidence="6">
    <location>
        <begin position="324"/>
        <end position="343"/>
    </location>
</feature>
<proteinExistence type="inferred from homology"/>
<feature type="transmembrane region" description="Helical" evidence="6">
    <location>
        <begin position="106"/>
        <end position="128"/>
    </location>
</feature>
<evidence type="ECO:0000256" key="6">
    <source>
        <dbReference type="SAM" id="Phobius"/>
    </source>
</evidence>
<keyword evidence="4 6" id="KW-1133">Transmembrane helix</keyword>
<keyword evidence="3 6" id="KW-0812">Transmembrane</keyword>
<organism evidence="7 8">
    <name type="scientific">Rhodospira trueperi</name>
    <dbReference type="NCBI Taxonomy" id="69960"/>
    <lineage>
        <taxon>Bacteria</taxon>
        <taxon>Pseudomonadati</taxon>
        <taxon>Pseudomonadota</taxon>
        <taxon>Alphaproteobacteria</taxon>
        <taxon>Rhodospirillales</taxon>
        <taxon>Rhodospirillaceae</taxon>
        <taxon>Rhodospira</taxon>
    </lineage>
</organism>
<evidence type="ECO:0000256" key="3">
    <source>
        <dbReference type="ARBA" id="ARBA00022692"/>
    </source>
</evidence>
<reference evidence="7 8" key="1">
    <citation type="submission" date="2016-10" db="EMBL/GenBank/DDBJ databases">
        <authorList>
            <person name="de Groot N.N."/>
        </authorList>
    </citation>
    <scope>NUCLEOTIDE SEQUENCE [LARGE SCALE GENOMIC DNA]</scope>
    <source>
        <strain evidence="7 8">ATCC 700224</strain>
    </source>
</reference>
<dbReference type="PANTHER" id="PTHR23538">
    <property type="entry name" value="44.5 KD BACTERIOCHLOROPHYLL SYNTHASE SUBUNIT"/>
    <property type="match status" value="1"/>
</dbReference>
<dbReference type="SUPFAM" id="SSF103473">
    <property type="entry name" value="MFS general substrate transporter"/>
    <property type="match status" value="1"/>
</dbReference>
<protein>
    <submittedName>
        <fullName evidence="7">MFS transporter, BCD family, chlorophyll transporter</fullName>
    </submittedName>
</protein>
<feature type="transmembrane region" description="Helical" evidence="6">
    <location>
        <begin position="35"/>
        <end position="56"/>
    </location>
</feature>
<dbReference type="InterPro" id="IPR036259">
    <property type="entry name" value="MFS_trans_sf"/>
</dbReference>
<keyword evidence="8" id="KW-1185">Reference proteome</keyword>
<dbReference type="PIRSF" id="PIRSF016565">
    <property type="entry name" value="PucC"/>
    <property type="match status" value="1"/>
</dbReference>
<gene>
    <name evidence="7" type="ORF">SAMN05421720_10373</name>
</gene>
<feature type="transmembrane region" description="Helical" evidence="6">
    <location>
        <begin position="285"/>
        <end position="312"/>
    </location>
</feature>
<comment type="subcellular location">
    <subcellularLocation>
        <location evidence="1">Membrane</location>
        <topology evidence="1">Multi-pass membrane protein</topology>
    </subcellularLocation>
</comment>
<keyword evidence="5 6" id="KW-0472">Membrane</keyword>
<dbReference type="InterPro" id="IPR026036">
    <property type="entry name" value="PucC"/>
</dbReference>
<evidence type="ECO:0000256" key="2">
    <source>
        <dbReference type="ARBA" id="ARBA00008412"/>
    </source>
</evidence>